<dbReference type="CDD" id="cd08351">
    <property type="entry name" value="ChaP_like"/>
    <property type="match status" value="1"/>
</dbReference>
<dbReference type="PROSITE" id="PS51819">
    <property type="entry name" value="VOC"/>
    <property type="match status" value="1"/>
</dbReference>
<accession>A0A6F8T606</accession>
<dbReference type="GO" id="GO:0016740">
    <property type="term" value="F:transferase activity"/>
    <property type="evidence" value="ECO:0007669"/>
    <property type="project" value="UniProtKB-KW"/>
</dbReference>
<dbReference type="SUPFAM" id="SSF54593">
    <property type="entry name" value="Glyoxalase/Bleomycin resistance protein/Dihydroxybiphenyl dioxygenase"/>
    <property type="match status" value="1"/>
</dbReference>
<protein>
    <submittedName>
        <fullName evidence="2">Cysteine transferase</fullName>
    </submittedName>
</protein>
<dbReference type="EMBL" id="AP022839">
    <property type="protein sequence ID" value="BCA95889.1"/>
    <property type="molecule type" value="Genomic_DNA"/>
</dbReference>
<organism evidence="2 3">
    <name type="scientific">Legionella antarctica</name>
    <dbReference type="NCBI Taxonomy" id="2708020"/>
    <lineage>
        <taxon>Bacteria</taxon>
        <taxon>Pseudomonadati</taxon>
        <taxon>Pseudomonadota</taxon>
        <taxon>Gammaproteobacteria</taxon>
        <taxon>Legionellales</taxon>
        <taxon>Legionellaceae</taxon>
        <taxon>Legionella</taxon>
    </lineage>
</organism>
<dbReference type="InterPro" id="IPR004360">
    <property type="entry name" value="Glyas_Fos-R_dOase_dom"/>
</dbReference>
<dbReference type="InterPro" id="IPR029068">
    <property type="entry name" value="Glyas_Bleomycin-R_OHBP_Dase"/>
</dbReference>
<dbReference type="InterPro" id="IPR037523">
    <property type="entry name" value="VOC_core"/>
</dbReference>
<evidence type="ECO:0000313" key="2">
    <source>
        <dbReference type="EMBL" id="BCA95889.1"/>
    </source>
</evidence>
<dbReference type="KEGG" id="lant:TUM19329_22500"/>
<evidence type="ECO:0000259" key="1">
    <source>
        <dbReference type="PROSITE" id="PS51819"/>
    </source>
</evidence>
<proteinExistence type="predicted"/>
<dbReference type="Gene3D" id="3.10.180.10">
    <property type="entry name" value="2,3-Dihydroxybiphenyl 1,2-Dioxygenase, domain 1"/>
    <property type="match status" value="1"/>
</dbReference>
<dbReference type="RefSeq" id="WP_173237370.1">
    <property type="nucleotide sequence ID" value="NZ_AP022839.1"/>
</dbReference>
<keyword evidence="3" id="KW-1185">Reference proteome</keyword>
<dbReference type="Proteomes" id="UP000502894">
    <property type="component" value="Chromosome"/>
</dbReference>
<name>A0A6F8T606_9GAMM</name>
<dbReference type="Pfam" id="PF00903">
    <property type="entry name" value="Glyoxalase"/>
    <property type="match status" value="1"/>
</dbReference>
<reference evidence="2" key="1">
    <citation type="journal article" date="2020" name="Microbiol. Resour. Announc.">
        <title>Complete Genome Sequence of Novel Psychrotolerant Legionella Strain TUM19329, Isolated from Antarctic Lake Sediment.</title>
        <authorList>
            <person name="Shimada S."/>
            <person name="Nakai R."/>
            <person name="Aoki K."/>
            <person name="Shimoeda N."/>
            <person name="Ohno G."/>
            <person name="Miyazaki Y."/>
            <person name="Kudoh S."/>
            <person name="Imura S."/>
            <person name="Watanabe K."/>
            <person name="Ishii Y."/>
            <person name="Tateda K."/>
        </authorList>
    </citation>
    <scope>NUCLEOTIDE SEQUENCE [LARGE SCALE GENOMIC DNA]</scope>
    <source>
        <strain evidence="2">TUM19329</strain>
    </source>
</reference>
<sequence length="140" mass="16134">MTIYLNHTIVSVRDPNRSAHFLSEILGLPLPHTLGHFTIVQIGDTSLDFFETNKQIQPQHYAFLVSEAEFDAIFKRIKKRNLPYWADPYRRKENQINGWDGGRGVYWDDPDGHLLEIITRPYGTGGTTTNMPHPLARDEN</sequence>
<evidence type="ECO:0000313" key="3">
    <source>
        <dbReference type="Proteomes" id="UP000502894"/>
    </source>
</evidence>
<feature type="domain" description="VOC" evidence="1">
    <location>
        <begin position="4"/>
        <end position="120"/>
    </location>
</feature>
<gene>
    <name evidence="2" type="ORF">TUM19329_22500</name>
</gene>
<keyword evidence="2" id="KW-0808">Transferase</keyword>
<dbReference type="AlphaFoldDB" id="A0A6F8T606"/>